<gene>
    <name evidence="1" type="ordered locus">Dhaf_1446</name>
</gene>
<dbReference type="AlphaFoldDB" id="B8FNX4"/>
<organism evidence="1 2">
    <name type="scientific">Desulfitobacterium hafniense (strain DSM 10664 / DCB-2)</name>
    <dbReference type="NCBI Taxonomy" id="272564"/>
    <lineage>
        <taxon>Bacteria</taxon>
        <taxon>Bacillati</taxon>
        <taxon>Bacillota</taxon>
        <taxon>Clostridia</taxon>
        <taxon>Eubacteriales</taxon>
        <taxon>Desulfitobacteriaceae</taxon>
        <taxon>Desulfitobacterium</taxon>
    </lineage>
</organism>
<evidence type="ECO:0000313" key="1">
    <source>
        <dbReference type="EMBL" id="ACL19499.1"/>
    </source>
</evidence>
<dbReference type="EMBL" id="CP001336">
    <property type="protein sequence ID" value="ACL19499.1"/>
    <property type="molecule type" value="Genomic_DNA"/>
</dbReference>
<reference evidence="1 2" key="1">
    <citation type="journal article" date="2012" name="BMC Microbiol.">
        <title>Genome sequence of Desulfitobacterium hafniense DCB-2, a Gram-positive anaerobe capable of dehalogenation and metal reduction.</title>
        <authorList>
            <person name="Kim S.H."/>
            <person name="Harzman C."/>
            <person name="Davis J.K."/>
            <person name="Hutcheson R."/>
            <person name="Broderick J.B."/>
            <person name="Marsh T.L."/>
            <person name="Tiedje J.M."/>
        </authorList>
    </citation>
    <scope>NUCLEOTIDE SEQUENCE [LARGE SCALE GENOMIC DNA]</scope>
    <source>
        <strain evidence="2">DSM 10664 / DCB-2</strain>
    </source>
</reference>
<dbReference type="KEGG" id="dhd:Dhaf_1446"/>
<dbReference type="HOGENOM" id="CLU_2896726_0_0_9"/>
<protein>
    <submittedName>
        <fullName evidence="1">Uncharacterized protein</fullName>
    </submittedName>
</protein>
<name>B8FNX4_DESHD</name>
<accession>B8FNX4</accession>
<proteinExistence type="predicted"/>
<dbReference type="Proteomes" id="UP000007726">
    <property type="component" value="Chromosome"/>
</dbReference>
<evidence type="ECO:0000313" key="2">
    <source>
        <dbReference type="Proteomes" id="UP000007726"/>
    </source>
</evidence>
<dbReference type="RefSeq" id="WP_015943432.1">
    <property type="nucleotide sequence ID" value="NC_011830.1"/>
</dbReference>
<sequence>MEVIDSKEKPKKTRPSTEDKLKVLLDEQFNRIEEMVDAKLEKTQYRIYKSFMIELNRAILRR</sequence>